<dbReference type="Pfam" id="PF14780">
    <property type="entry name" value="NEPRO_N"/>
    <property type="match status" value="1"/>
</dbReference>
<dbReference type="EMBL" id="JADBJN010000001">
    <property type="protein sequence ID" value="KAG5680133.1"/>
    <property type="molecule type" value="Genomic_DNA"/>
</dbReference>
<keyword evidence="3" id="KW-1185">Reference proteome</keyword>
<evidence type="ECO:0000313" key="2">
    <source>
        <dbReference type="EMBL" id="KAG5680133.1"/>
    </source>
</evidence>
<name>A0A9J6CDX6_POLVA</name>
<feature type="domain" description="Nucleolus and neural progenitor protein-like N-terminal" evidence="1">
    <location>
        <begin position="4"/>
        <end position="185"/>
    </location>
</feature>
<sequence>MEYWNEINLIIPPYLSYPISRKKIDIKGFKKILQDSINYFNNIMKEFKLEVKQLSQFLFLSFNQLRMMKGYQEMKKTHQAAERIERIDIINILEIFNSYISDEFQSEVQIPFQQNLDYVLIRLQGFSKILIRLITCSKKSAKYMLGLIKAGSFYIKGTIYVASLAKIWDYGREMCKYTVNLYNNLRVFRDKLLKKENLEWVADNCNLPEKLNDWLGEEFENFVNNHTYDFKMLTKKEDLDNYIASKTKSSTLFENYKSEQEKKQEVTCMDYLDIKIEPKSEIDDYTPIERNIKKNVSEYNHSLESVTTKERLKLFLKFEDKYRKIDESKSLTIKKIKKNDWKEIKKDLSNKLNLMQESVLIDFKQFSRSDVSLNRNQITLS</sequence>
<dbReference type="GO" id="GO:0005634">
    <property type="term" value="C:nucleus"/>
    <property type="evidence" value="ECO:0007669"/>
    <property type="project" value="TreeGrafter"/>
</dbReference>
<dbReference type="AlphaFoldDB" id="A0A9J6CDX6"/>
<protein>
    <recommendedName>
        <fullName evidence="1">Nucleolus and neural progenitor protein-like N-terminal domain-containing protein</fullName>
    </recommendedName>
</protein>
<evidence type="ECO:0000313" key="3">
    <source>
        <dbReference type="Proteomes" id="UP001107558"/>
    </source>
</evidence>
<dbReference type="PANTHER" id="PTHR34761:SF1">
    <property type="entry name" value="NUCLEOLUS AND NEURAL PROGENITOR PROTEIN"/>
    <property type="match status" value="1"/>
</dbReference>
<reference evidence="2" key="1">
    <citation type="submission" date="2021-03" db="EMBL/GenBank/DDBJ databases">
        <title>Chromosome level genome of the anhydrobiotic midge Polypedilum vanderplanki.</title>
        <authorList>
            <person name="Yoshida Y."/>
            <person name="Kikawada T."/>
            <person name="Gusev O."/>
        </authorList>
    </citation>
    <scope>NUCLEOTIDE SEQUENCE</scope>
    <source>
        <strain evidence="2">NIAS01</strain>
        <tissue evidence="2">Whole body or cell culture</tissue>
    </source>
</reference>
<gene>
    <name evidence="2" type="ORF">PVAND_009658</name>
</gene>
<comment type="caution">
    <text evidence="2">The sequence shown here is derived from an EMBL/GenBank/DDBJ whole genome shotgun (WGS) entry which is preliminary data.</text>
</comment>
<proteinExistence type="predicted"/>
<dbReference type="InterPro" id="IPR027951">
    <property type="entry name" value="Nepro_N"/>
</dbReference>
<evidence type="ECO:0000259" key="1">
    <source>
        <dbReference type="Pfam" id="PF14780"/>
    </source>
</evidence>
<dbReference type="GO" id="GO:0045747">
    <property type="term" value="P:positive regulation of Notch signaling pathway"/>
    <property type="evidence" value="ECO:0007669"/>
    <property type="project" value="TreeGrafter"/>
</dbReference>
<dbReference type="InterPro" id="IPR052835">
    <property type="entry name" value="Nepro"/>
</dbReference>
<accession>A0A9J6CDX6</accession>
<dbReference type="Proteomes" id="UP001107558">
    <property type="component" value="Chromosome 1"/>
</dbReference>
<dbReference type="OrthoDB" id="9899341at2759"/>
<organism evidence="2 3">
    <name type="scientific">Polypedilum vanderplanki</name>
    <name type="common">Sleeping chironomid midge</name>
    <dbReference type="NCBI Taxonomy" id="319348"/>
    <lineage>
        <taxon>Eukaryota</taxon>
        <taxon>Metazoa</taxon>
        <taxon>Ecdysozoa</taxon>
        <taxon>Arthropoda</taxon>
        <taxon>Hexapoda</taxon>
        <taxon>Insecta</taxon>
        <taxon>Pterygota</taxon>
        <taxon>Neoptera</taxon>
        <taxon>Endopterygota</taxon>
        <taxon>Diptera</taxon>
        <taxon>Nematocera</taxon>
        <taxon>Chironomoidea</taxon>
        <taxon>Chironomidae</taxon>
        <taxon>Chironominae</taxon>
        <taxon>Polypedilum</taxon>
        <taxon>Polypedilum</taxon>
    </lineage>
</organism>
<dbReference type="PANTHER" id="PTHR34761">
    <property type="entry name" value="NUCLEOLUS AND NEURAL PROGENITOR PROTEIN"/>
    <property type="match status" value="1"/>
</dbReference>